<accession>A0A174A331</accession>
<evidence type="ECO:0000313" key="2">
    <source>
        <dbReference type="Proteomes" id="UP000095447"/>
    </source>
</evidence>
<protein>
    <submittedName>
        <fullName evidence="1">Uncharacterized protein</fullName>
    </submittedName>
</protein>
<dbReference type="Proteomes" id="UP000095447">
    <property type="component" value="Unassembled WGS sequence"/>
</dbReference>
<reference evidence="1 2" key="1">
    <citation type="submission" date="2015-09" db="EMBL/GenBank/DDBJ databases">
        <authorList>
            <consortium name="Pathogen Informatics"/>
        </authorList>
    </citation>
    <scope>NUCLEOTIDE SEQUENCE [LARGE SCALE GENOMIC DNA]</scope>
    <source>
        <strain evidence="1 2">2789STDY5608838</strain>
    </source>
</reference>
<name>A0A174A331_9FIRM</name>
<evidence type="ECO:0000313" key="1">
    <source>
        <dbReference type="EMBL" id="CUN82717.1"/>
    </source>
</evidence>
<dbReference type="EMBL" id="CYZA01000006">
    <property type="protein sequence ID" value="CUN82717.1"/>
    <property type="molecule type" value="Genomic_DNA"/>
</dbReference>
<gene>
    <name evidence="1" type="ORF">ERS852395_01434</name>
</gene>
<sequence>MYKVGQKVRVKSWEQMEKEYGLNSCGSIKTPSSFTREMNWFCGMIFTIKNVRSGIFRVTYDLETNNKELNDEIKHYYWDEEMLTSAGLLAQIIQRRKTHV</sequence>
<organism evidence="1 2">
    <name type="scientific">Blautia obeum</name>
    <dbReference type="NCBI Taxonomy" id="40520"/>
    <lineage>
        <taxon>Bacteria</taxon>
        <taxon>Bacillati</taxon>
        <taxon>Bacillota</taxon>
        <taxon>Clostridia</taxon>
        <taxon>Lachnospirales</taxon>
        <taxon>Lachnospiraceae</taxon>
        <taxon>Blautia</taxon>
    </lineage>
</organism>
<dbReference type="AlphaFoldDB" id="A0A174A331"/>
<proteinExistence type="predicted"/>
<dbReference type="RefSeq" id="WP_055053181.1">
    <property type="nucleotide sequence ID" value="NZ_CYZA01000006.1"/>
</dbReference>